<evidence type="ECO:0000313" key="4">
    <source>
        <dbReference type="Proteomes" id="UP001370348"/>
    </source>
</evidence>
<evidence type="ECO:0000256" key="1">
    <source>
        <dbReference type="SAM" id="MobiDB-lite"/>
    </source>
</evidence>
<gene>
    <name evidence="3" type="ORF">LZC94_15815</name>
</gene>
<dbReference type="EMBL" id="CP089984">
    <property type="protein sequence ID" value="WXB18691.1"/>
    <property type="molecule type" value="Genomic_DNA"/>
</dbReference>
<feature type="compositionally biased region" description="Low complexity" evidence="1">
    <location>
        <begin position="75"/>
        <end position="93"/>
    </location>
</feature>
<feature type="domain" description="DUF2760" evidence="2">
    <location>
        <begin position="113"/>
        <end position="234"/>
    </location>
</feature>
<feature type="region of interest" description="Disordered" evidence="1">
    <location>
        <begin position="43"/>
        <end position="93"/>
    </location>
</feature>
<dbReference type="Pfam" id="PF10816">
    <property type="entry name" value="DUF2760"/>
    <property type="match status" value="1"/>
</dbReference>
<proteinExistence type="predicted"/>
<organism evidence="3 4">
    <name type="scientific">Pendulispora albinea</name>
    <dbReference type="NCBI Taxonomy" id="2741071"/>
    <lineage>
        <taxon>Bacteria</taxon>
        <taxon>Pseudomonadati</taxon>
        <taxon>Myxococcota</taxon>
        <taxon>Myxococcia</taxon>
        <taxon>Myxococcales</taxon>
        <taxon>Sorangiineae</taxon>
        <taxon>Pendulisporaceae</taxon>
        <taxon>Pendulispora</taxon>
    </lineage>
</organism>
<protein>
    <submittedName>
        <fullName evidence="3">DUF2760 domain-containing protein</fullName>
    </submittedName>
</protein>
<evidence type="ECO:0000259" key="2">
    <source>
        <dbReference type="Pfam" id="PF10816"/>
    </source>
</evidence>
<evidence type="ECO:0000313" key="3">
    <source>
        <dbReference type="EMBL" id="WXB18691.1"/>
    </source>
</evidence>
<sequence length="235" mass="24823">MTETTALPTQLPFLTRLWFAWLAFFRVLFDGAFAARVWGAQSPEALPPARPAPSPEPVRELEAPKAAPASDRAPAKPANEAPAATVETPAPARTSTATAVAAATASKAESSVEGALQLLALFQREGRLVDFLTQEIAPFGDAEIGATARVIHEGCRKALLSHATIVPVRAENEDSPVTLNTGFDPAEVKLTGNVKGSGPYRGILRHRGWRAKEIALPAAVPGHDATILCPAEVEL</sequence>
<keyword evidence="4" id="KW-1185">Reference proteome</keyword>
<reference evidence="3 4" key="1">
    <citation type="submission" date="2021-12" db="EMBL/GenBank/DDBJ databases">
        <title>Discovery of the Pendulisporaceae a myxobacterial family with distinct sporulation behavior and unique specialized metabolism.</title>
        <authorList>
            <person name="Garcia R."/>
            <person name="Popoff A."/>
            <person name="Bader C.D."/>
            <person name="Loehr J."/>
            <person name="Walesch S."/>
            <person name="Walt C."/>
            <person name="Boldt J."/>
            <person name="Bunk B."/>
            <person name="Haeckl F.J.F.P.J."/>
            <person name="Gunesch A.P."/>
            <person name="Birkelbach J."/>
            <person name="Nuebel U."/>
            <person name="Pietschmann T."/>
            <person name="Bach T."/>
            <person name="Mueller R."/>
        </authorList>
    </citation>
    <scope>NUCLEOTIDE SEQUENCE [LARGE SCALE GENOMIC DNA]</scope>
    <source>
        <strain evidence="3 4">MSr11954</strain>
    </source>
</reference>
<dbReference type="RefSeq" id="WP_394828322.1">
    <property type="nucleotide sequence ID" value="NZ_CP089984.1"/>
</dbReference>
<name>A0ABZ2M847_9BACT</name>
<dbReference type="Proteomes" id="UP001370348">
    <property type="component" value="Chromosome"/>
</dbReference>
<feature type="compositionally biased region" description="Pro residues" evidence="1">
    <location>
        <begin position="45"/>
        <end position="56"/>
    </location>
</feature>
<accession>A0ABZ2M847</accession>
<dbReference type="InterPro" id="IPR021212">
    <property type="entry name" value="DUF2760"/>
</dbReference>